<dbReference type="PANTHER" id="PTHR24112">
    <property type="entry name" value="LEUCINE-RICH REPEAT, ISOFORM F-RELATED"/>
    <property type="match status" value="1"/>
</dbReference>
<dbReference type="VEuPathDB" id="GiardiaDB:QR46_4178"/>
<evidence type="ECO:0000256" key="1">
    <source>
        <dbReference type="ARBA" id="ARBA00022614"/>
    </source>
</evidence>
<sequence>MVRVSLIDLLERKVDEWSFIVKGVSSLVFPEDTTSMGRMIFSQLAYTPIPLDLSDTQLHDLFKFCGVDLYSSSSPRKDAIASIAPIGILSLHNYPLRTITNLVPILPAISELTIPTYIPHFYEALVILVENRNNLLNLKELKILNNRITRKEVRQLTALLESLNQLEVLVLDNCGLYDYDIDALLPTVSWETITHLSLNRNRLTARAFESILTLVRNRCKCAPPSLFLQDIDTVSTSATIQTLRPFTNSSALYSEQSALRVFRLPCRQSYLQKTLSIVRGHIYIDLSRFEASDAIAPDLGLFIYEWLRMATICHGGVSQATICINGRVTSSIRGTSSALSTYGLYLLCHRSFNELGLSISLDCSNCSLEFDVKKLQLPPNAISHLMNRLKINLSASLIALSVSDCDLSERWKRQDMQAFISFLHCCKHLKRLDLRYNEFNKEFNTLFCKELESTDFLPYLDTLEADMFLDLQTLSISLQKRYSAYVARYLDDGDSMFKGLARGPVVLSCGSQTRGNKAPSALMRMLSLDGTLVLSALTQNSKYFPFDSHATTLHKIFGDVLCSPLKSLTLRQSISPGALLKPVCLTLWQYTDGLILSEAMKGMITENDAYCNALSTQAAILVRVEIMRIARCNHLSNRMYMQEVDYSSLTLASFLEMMHRKDVATFTLQLLHLDLSHNSLKKADVQELITMIPLIPTLQALILSDCSLSDRVCATILESLPTLLEQTNLWYIDISENMLGSLTEQAFSAFLQRCPVVLQRQLTLNLRLRSGNTHVYAPQAFLSATNNIMEDIKIIIWLIISKDSISSFSASDIENLKRRGVNIISVVSPVGRFYDHKYSSAASHLLRELGLPDHSFHWDSLKNLYEHFMYNCA</sequence>
<evidence type="ECO:0000256" key="2">
    <source>
        <dbReference type="ARBA" id="ARBA00022737"/>
    </source>
</evidence>
<evidence type="ECO:0000313" key="3">
    <source>
        <dbReference type="EMBL" id="KWX11839.1"/>
    </source>
</evidence>
<dbReference type="PANTHER" id="PTHR24112:SF9">
    <property type="entry name" value="PROTEIN PHOSPHATASE 1 REGULATORY SUBUNIT 37"/>
    <property type="match status" value="1"/>
</dbReference>
<organism evidence="3 4">
    <name type="scientific">Giardia duodenalis assemblage B</name>
    <dbReference type="NCBI Taxonomy" id="1394984"/>
    <lineage>
        <taxon>Eukaryota</taxon>
        <taxon>Metamonada</taxon>
        <taxon>Diplomonadida</taxon>
        <taxon>Hexamitidae</taxon>
        <taxon>Giardiinae</taxon>
        <taxon>Giardia</taxon>
    </lineage>
</organism>
<name>A0A132NP18_GIAIN</name>
<gene>
    <name evidence="3" type="ORF">QR46_4178</name>
</gene>
<evidence type="ECO:0008006" key="5">
    <source>
        <dbReference type="Google" id="ProtNLM"/>
    </source>
</evidence>
<reference evidence="3 4" key="1">
    <citation type="journal article" date="2015" name="Mol. Biochem. Parasitol.">
        <title>Identification of polymorphic genes for use in assemblage B genotyping assays through comparative genomics of multiple assemblage B Giardia duodenalis isolates.</title>
        <authorList>
            <person name="Wielinga C."/>
            <person name="Thompson R.C."/>
            <person name="Monis P."/>
            <person name="Ryan U."/>
        </authorList>
    </citation>
    <scope>NUCLEOTIDE SEQUENCE [LARGE SCALE GENOMIC DNA]</scope>
    <source>
        <strain evidence="3 4">BAH15c1</strain>
    </source>
</reference>
<evidence type="ECO:0000313" key="4">
    <source>
        <dbReference type="Proteomes" id="UP000070089"/>
    </source>
</evidence>
<dbReference type="SUPFAM" id="SSF52047">
    <property type="entry name" value="RNI-like"/>
    <property type="match status" value="2"/>
</dbReference>
<proteinExistence type="predicted"/>
<dbReference type="Gene3D" id="3.80.10.10">
    <property type="entry name" value="Ribonuclease Inhibitor"/>
    <property type="match status" value="3"/>
</dbReference>
<dbReference type="OrthoDB" id="547098at2759"/>
<dbReference type="InterPro" id="IPR051279">
    <property type="entry name" value="PP1-Reg/Actin-Interact_Protein"/>
</dbReference>
<accession>A0A132NP18</accession>
<dbReference type="EMBL" id="JXTI01000152">
    <property type="protein sequence ID" value="KWX11839.1"/>
    <property type="molecule type" value="Genomic_DNA"/>
</dbReference>
<dbReference type="Proteomes" id="UP000070089">
    <property type="component" value="Unassembled WGS sequence"/>
</dbReference>
<comment type="caution">
    <text evidence="3">The sequence shown here is derived from an EMBL/GenBank/DDBJ whole genome shotgun (WGS) entry which is preliminary data.</text>
</comment>
<keyword evidence="2" id="KW-0677">Repeat</keyword>
<keyword evidence="1" id="KW-0433">Leucine-rich repeat</keyword>
<dbReference type="AlphaFoldDB" id="A0A132NP18"/>
<dbReference type="InterPro" id="IPR032675">
    <property type="entry name" value="LRR_dom_sf"/>
</dbReference>
<protein>
    <recommendedName>
        <fullName evidence="5">Leucine-rich repeat protein</fullName>
    </recommendedName>
</protein>